<comment type="caution">
    <text evidence="1">The sequence shown here is derived from an EMBL/GenBank/DDBJ whole genome shotgun (WGS) entry which is preliminary data.</text>
</comment>
<evidence type="ECO:0000313" key="2">
    <source>
        <dbReference type="Proteomes" id="UP001620626"/>
    </source>
</evidence>
<keyword evidence="2" id="KW-1185">Reference proteome</keyword>
<sequence>MFDLGKAESGEQIKAFPPLFNVQTGNEDRRDVHFVVFPNELPAATVVGELELPANATIGGGVSSSTFRVLLKDSATGKIIQEQNVPGTVFFFTLPAYKKHYAIEIGRSEAKKLKIEPISEEFFADSLFTFVRLIPRPQQRSVDVEVHKANYLGLALILLITLAFLNQTKTKILVEFLMERARKFIRPKNNRQSVQQQIGLSAELERRRKAKKQ</sequence>
<name>A0ABD2K769_9BILA</name>
<protein>
    <recommendedName>
        <fullName evidence="3">Translocon-associated protein subunit alpha</fullName>
    </recommendedName>
</protein>
<organism evidence="1 2">
    <name type="scientific">Heterodera trifolii</name>
    <dbReference type="NCBI Taxonomy" id="157864"/>
    <lineage>
        <taxon>Eukaryota</taxon>
        <taxon>Metazoa</taxon>
        <taxon>Ecdysozoa</taxon>
        <taxon>Nematoda</taxon>
        <taxon>Chromadorea</taxon>
        <taxon>Rhabditida</taxon>
        <taxon>Tylenchina</taxon>
        <taxon>Tylenchomorpha</taxon>
        <taxon>Tylenchoidea</taxon>
        <taxon>Heteroderidae</taxon>
        <taxon>Heteroderinae</taxon>
        <taxon>Heterodera</taxon>
    </lineage>
</organism>
<accession>A0ABD2K769</accession>
<evidence type="ECO:0000313" key="1">
    <source>
        <dbReference type="EMBL" id="KAL3098745.1"/>
    </source>
</evidence>
<proteinExistence type="predicted"/>
<dbReference type="Proteomes" id="UP001620626">
    <property type="component" value="Unassembled WGS sequence"/>
</dbReference>
<dbReference type="EMBL" id="JBICBT010000819">
    <property type="protein sequence ID" value="KAL3098745.1"/>
    <property type="molecule type" value="Genomic_DNA"/>
</dbReference>
<gene>
    <name evidence="1" type="ORF">niasHT_024499</name>
</gene>
<dbReference type="AlphaFoldDB" id="A0ABD2K769"/>
<evidence type="ECO:0008006" key="3">
    <source>
        <dbReference type="Google" id="ProtNLM"/>
    </source>
</evidence>
<reference evidence="1 2" key="1">
    <citation type="submission" date="2024-10" db="EMBL/GenBank/DDBJ databases">
        <authorList>
            <person name="Kim D."/>
        </authorList>
    </citation>
    <scope>NUCLEOTIDE SEQUENCE [LARGE SCALE GENOMIC DNA]</scope>
    <source>
        <strain evidence="1">BH-2024</strain>
    </source>
</reference>